<reference evidence="1" key="1">
    <citation type="submission" date="2021-05" db="EMBL/GenBank/DDBJ databases">
        <authorList>
            <person name="Pan Q."/>
            <person name="Jouanno E."/>
            <person name="Zahm M."/>
            <person name="Klopp C."/>
            <person name="Cabau C."/>
            <person name="Louis A."/>
            <person name="Berthelot C."/>
            <person name="Parey E."/>
            <person name="Roest Crollius H."/>
            <person name="Montfort J."/>
            <person name="Robinson-Rechavi M."/>
            <person name="Bouchez O."/>
            <person name="Lampietro C."/>
            <person name="Lopez Roques C."/>
            <person name="Donnadieu C."/>
            <person name="Postlethwait J."/>
            <person name="Bobe J."/>
            <person name="Dillon D."/>
            <person name="Chandos A."/>
            <person name="von Hippel F."/>
            <person name="Guiguen Y."/>
        </authorList>
    </citation>
    <scope>NUCLEOTIDE SEQUENCE</scope>
    <source>
        <strain evidence="1">YG-Jan2019</strain>
    </source>
</reference>
<keyword evidence="2" id="KW-1185">Reference proteome</keyword>
<dbReference type="Proteomes" id="UP001157502">
    <property type="component" value="Chromosome 33"/>
</dbReference>
<dbReference type="EMBL" id="CM055760">
    <property type="protein sequence ID" value="KAJ7987180.1"/>
    <property type="molecule type" value="Genomic_DNA"/>
</dbReference>
<evidence type="ECO:0000313" key="1">
    <source>
        <dbReference type="EMBL" id="KAJ7987180.1"/>
    </source>
</evidence>
<evidence type="ECO:0000313" key="2">
    <source>
        <dbReference type="Proteomes" id="UP001157502"/>
    </source>
</evidence>
<proteinExistence type="predicted"/>
<protein>
    <submittedName>
        <fullName evidence="1">Uncharacterized protein</fullName>
    </submittedName>
</protein>
<comment type="caution">
    <text evidence="1">The sequence shown here is derived from an EMBL/GenBank/DDBJ whole genome shotgun (WGS) entry which is preliminary data.</text>
</comment>
<gene>
    <name evidence="1" type="ORF">DPEC_G00336080</name>
</gene>
<name>A0ACC2F7H7_DALPE</name>
<organism evidence="1 2">
    <name type="scientific">Dallia pectoralis</name>
    <name type="common">Alaska blackfish</name>
    <dbReference type="NCBI Taxonomy" id="75939"/>
    <lineage>
        <taxon>Eukaryota</taxon>
        <taxon>Metazoa</taxon>
        <taxon>Chordata</taxon>
        <taxon>Craniata</taxon>
        <taxon>Vertebrata</taxon>
        <taxon>Euteleostomi</taxon>
        <taxon>Actinopterygii</taxon>
        <taxon>Neopterygii</taxon>
        <taxon>Teleostei</taxon>
        <taxon>Protacanthopterygii</taxon>
        <taxon>Esociformes</taxon>
        <taxon>Umbridae</taxon>
        <taxon>Dallia</taxon>
    </lineage>
</organism>
<accession>A0ACC2F7H7</accession>
<sequence length="166" mass="17377">MRLLTGYCARRCSCSRPFYQKSPGMIGQQKLLFLWAWMLLVASLCPGAVGKRGRGFGKGSGMEGKAPPSKSGGSSRQGLKMAGAAAAGALGGAAIGFGLGSLGKPRHGYEGHGRSNDAGAYNPGGRNNRAEWQRYKNAAGHRPTSSILLTLGSMVPILVVDWIRGI</sequence>